<dbReference type="RefSeq" id="WP_011721909.1">
    <property type="nucleotide sequence ID" value="NC_008593.1"/>
</dbReference>
<dbReference type="HOGENOM" id="CLU_1223012_0_0_9"/>
<evidence type="ECO:0000313" key="3">
    <source>
        <dbReference type="Proteomes" id="UP000008220"/>
    </source>
</evidence>
<reference evidence="2 3" key="1">
    <citation type="journal article" date="2006" name="Nat. Biotechnol.">
        <title>The genome and transcriptomes of the anti-tumor agent Clostridium novyi-NT.</title>
        <authorList>
            <person name="Bettegowda C."/>
            <person name="Huang X."/>
            <person name="Lin J."/>
            <person name="Cheong I."/>
            <person name="Kohli M."/>
            <person name="Szabo S.A."/>
            <person name="Zhang X."/>
            <person name="Diaz L.A. Jr."/>
            <person name="Velculescu V.E."/>
            <person name="Parmigiani G."/>
            <person name="Kinzler K.W."/>
            <person name="Vogelstein B."/>
            <person name="Zhou S."/>
        </authorList>
    </citation>
    <scope>NUCLEOTIDE SEQUENCE [LARGE SCALE GENOMIC DNA]</scope>
    <source>
        <strain evidence="2 3">NT</strain>
    </source>
</reference>
<accession>A0PZV2</accession>
<keyword evidence="3" id="KW-1185">Reference proteome</keyword>
<proteinExistence type="predicted"/>
<dbReference type="PATRIC" id="fig|386415.7.peg.933"/>
<dbReference type="DNASU" id="4540762"/>
<feature type="transmembrane region" description="Helical" evidence="1">
    <location>
        <begin position="6"/>
        <end position="26"/>
    </location>
</feature>
<protein>
    <submittedName>
        <fullName evidence="2">Conserved protein, putative</fullName>
    </submittedName>
</protein>
<keyword evidence="1" id="KW-0812">Transmembrane</keyword>
<name>A0PZV2_CLONN</name>
<dbReference type="AlphaFoldDB" id="A0PZV2"/>
<sequence>MTNKKIFITISSVLIGVTLVLGYYIGKNALYNNKGRKIVANVSQSNKGNEENLKKVVKDNWEILFEVYVNKNNKIMIERSRSAKDECVQGKTVDEIKNKYNKLGYKLRNIDGNRIELVRTSTKYKPDKYVILSQNNEIVIGKTNSNGSVFDDKGDIIDKEGTGANINMLKEQDISKIVKGDNCMQFDNIEQLNYSIMNFDIKYEMPE</sequence>
<dbReference type="KEGG" id="cno:NT01CX_1831"/>
<keyword evidence="1" id="KW-1133">Transmembrane helix</keyword>
<dbReference type="EMBL" id="CP000382">
    <property type="protein sequence ID" value="ABK61471.1"/>
    <property type="molecule type" value="Genomic_DNA"/>
</dbReference>
<dbReference type="Proteomes" id="UP000008220">
    <property type="component" value="Chromosome"/>
</dbReference>
<gene>
    <name evidence="2" type="ordered locus">NT01CX_1831</name>
</gene>
<evidence type="ECO:0000313" key="2">
    <source>
        <dbReference type="EMBL" id="ABK61471.1"/>
    </source>
</evidence>
<evidence type="ECO:0000256" key="1">
    <source>
        <dbReference type="SAM" id="Phobius"/>
    </source>
</evidence>
<organism evidence="2 3">
    <name type="scientific">Clostridium novyi (strain NT)</name>
    <dbReference type="NCBI Taxonomy" id="386415"/>
    <lineage>
        <taxon>Bacteria</taxon>
        <taxon>Bacillati</taxon>
        <taxon>Bacillota</taxon>
        <taxon>Clostridia</taxon>
        <taxon>Eubacteriales</taxon>
        <taxon>Clostridiaceae</taxon>
        <taxon>Clostridium</taxon>
    </lineage>
</organism>
<dbReference type="STRING" id="386415.NT01CX_1831"/>
<keyword evidence="1" id="KW-0472">Membrane</keyword>